<dbReference type="GO" id="GO:0098046">
    <property type="term" value="C:type V protein secretion system complex"/>
    <property type="evidence" value="ECO:0007669"/>
    <property type="project" value="TreeGrafter"/>
</dbReference>
<dbReference type="GO" id="GO:0008320">
    <property type="term" value="F:protein transmembrane transporter activity"/>
    <property type="evidence" value="ECO:0007669"/>
    <property type="project" value="TreeGrafter"/>
</dbReference>
<dbReference type="eggNOG" id="COG3210">
    <property type="taxonomic scope" value="Bacteria"/>
</dbReference>
<dbReference type="eggNOG" id="COG2831">
    <property type="taxonomic scope" value="Bacteria"/>
</dbReference>
<dbReference type="InterPro" id="IPR013686">
    <property type="entry name" value="Polypept-transport_assoc_ShlB"/>
</dbReference>
<evidence type="ECO:0000259" key="9">
    <source>
        <dbReference type="PROSITE" id="PS51779"/>
    </source>
</evidence>
<comment type="similarity">
    <text evidence="2">Belongs to the TPS (TC 1.B.20) family.</text>
</comment>
<dbReference type="Gene3D" id="3.10.20.310">
    <property type="entry name" value="membrane protein fhac"/>
    <property type="match status" value="1"/>
</dbReference>
<dbReference type="SUPFAM" id="SSF51126">
    <property type="entry name" value="Pectin lyase-like"/>
    <property type="match status" value="2"/>
</dbReference>
<evidence type="ECO:0000256" key="4">
    <source>
        <dbReference type="ARBA" id="ARBA00022452"/>
    </source>
</evidence>
<evidence type="ECO:0000256" key="2">
    <source>
        <dbReference type="ARBA" id="ARBA00009055"/>
    </source>
</evidence>
<feature type="domain" description="POTRA" evidence="9">
    <location>
        <begin position="856"/>
        <end position="932"/>
    </location>
</feature>
<dbReference type="PROSITE" id="PS51779">
    <property type="entry name" value="POTRA"/>
    <property type="match status" value="1"/>
</dbReference>
<dbReference type="InterPro" id="IPR011050">
    <property type="entry name" value="Pectin_lyase_fold/virulence"/>
</dbReference>
<keyword evidence="5" id="KW-0812">Transmembrane</keyword>
<dbReference type="InterPro" id="IPR008638">
    <property type="entry name" value="FhaB/CdiA-like_TPS"/>
</dbReference>
<evidence type="ECO:0000313" key="10">
    <source>
        <dbReference type="EMBL" id="ABG52378.1"/>
    </source>
</evidence>
<dbReference type="PANTHER" id="PTHR34597:SF3">
    <property type="entry name" value="OUTER MEMBRANE TRANSPORTER CDIB"/>
    <property type="match status" value="1"/>
</dbReference>
<evidence type="ECO:0000256" key="6">
    <source>
        <dbReference type="ARBA" id="ARBA00022927"/>
    </source>
</evidence>
<dbReference type="PANTHER" id="PTHR34597">
    <property type="entry name" value="SLR1661 PROTEIN"/>
    <property type="match status" value="1"/>
</dbReference>
<gene>
    <name evidence="10" type="ordered locus">Tery_3266</name>
</gene>
<evidence type="ECO:0000256" key="3">
    <source>
        <dbReference type="ARBA" id="ARBA00022448"/>
    </source>
</evidence>
<dbReference type="InterPro" id="IPR034746">
    <property type="entry name" value="POTRA"/>
</dbReference>
<keyword evidence="4" id="KW-1134">Transmembrane beta strand</keyword>
<evidence type="ECO:0000256" key="1">
    <source>
        <dbReference type="ARBA" id="ARBA00004442"/>
    </source>
</evidence>
<dbReference type="KEGG" id="ter:Tery_3266"/>
<dbReference type="GO" id="GO:0046819">
    <property type="term" value="P:protein secretion by the type V secretion system"/>
    <property type="evidence" value="ECO:0007669"/>
    <property type="project" value="TreeGrafter"/>
</dbReference>
<reference evidence="10" key="1">
    <citation type="submission" date="2006-06" db="EMBL/GenBank/DDBJ databases">
        <title>Complete sequence of Trichodesmium erythraeum IMS101.</title>
        <authorList>
            <consortium name="US DOE Joint Genome Institute"/>
            <person name="Copeland A."/>
            <person name="Lucas S."/>
            <person name="Lapidus A."/>
            <person name="Barry K."/>
            <person name="Detter J.C."/>
            <person name="Glavina del Rio T."/>
            <person name="Hammon N."/>
            <person name="Israni S."/>
            <person name="Dalin E."/>
            <person name="Tice H."/>
            <person name="Pitluck S."/>
            <person name="Kiss H."/>
            <person name="Munk A.C."/>
            <person name="Brettin T."/>
            <person name="Bruce D."/>
            <person name="Han C."/>
            <person name="Tapia R."/>
            <person name="Gilna P."/>
            <person name="Schmutz J."/>
            <person name="Larimer F."/>
            <person name="Land M."/>
            <person name="Hauser L."/>
            <person name="Kyrpides N."/>
            <person name="Kim E."/>
            <person name="Richardson P."/>
        </authorList>
    </citation>
    <scope>NUCLEOTIDE SEQUENCE [LARGE SCALE GENOMIC DNA]</scope>
    <source>
        <strain evidence="10">IMS101</strain>
    </source>
</reference>
<evidence type="ECO:0000256" key="7">
    <source>
        <dbReference type="ARBA" id="ARBA00023136"/>
    </source>
</evidence>
<dbReference type="STRING" id="203124.Tery_3266"/>
<keyword evidence="8" id="KW-0998">Cell outer membrane</keyword>
<dbReference type="InterPro" id="IPR012334">
    <property type="entry name" value="Pectin_lyas_fold"/>
</dbReference>
<accession>Q10ZE6</accession>
<dbReference type="HOGENOM" id="CLU_254909_0_0_3"/>
<name>Q10ZE6_TRIEI</name>
<keyword evidence="6" id="KW-0653">Protein transport</keyword>
<dbReference type="Gene3D" id="2.160.20.10">
    <property type="entry name" value="Single-stranded right-handed beta-helix, Pectin lyase-like"/>
    <property type="match status" value="2"/>
</dbReference>
<dbReference type="Pfam" id="PF08479">
    <property type="entry name" value="POTRA_2"/>
    <property type="match status" value="1"/>
</dbReference>
<dbReference type="EMBL" id="CP000393">
    <property type="protein sequence ID" value="ABG52378.1"/>
    <property type="molecule type" value="Genomic_DNA"/>
</dbReference>
<proteinExistence type="inferred from homology"/>
<organism evidence="10">
    <name type="scientific">Trichodesmium erythraeum (strain IMS101)</name>
    <dbReference type="NCBI Taxonomy" id="203124"/>
    <lineage>
        <taxon>Bacteria</taxon>
        <taxon>Bacillati</taxon>
        <taxon>Cyanobacteriota</taxon>
        <taxon>Cyanophyceae</taxon>
        <taxon>Oscillatoriophycideae</taxon>
        <taxon>Oscillatoriales</taxon>
        <taxon>Microcoleaceae</taxon>
        <taxon>Trichodesmium</taxon>
    </lineage>
</organism>
<evidence type="ECO:0000256" key="8">
    <source>
        <dbReference type="ARBA" id="ARBA00023237"/>
    </source>
</evidence>
<dbReference type="NCBIfam" id="TIGR01901">
    <property type="entry name" value="adhes_NPXG"/>
    <property type="match status" value="1"/>
</dbReference>
<dbReference type="InterPro" id="IPR005565">
    <property type="entry name" value="Hemolysn_activator_HlyB_C"/>
</dbReference>
<keyword evidence="3" id="KW-0813">Transport</keyword>
<comment type="subcellular location">
    <subcellularLocation>
        <location evidence="1">Cell outer membrane</location>
    </subcellularLocation>
</comment>
<keyword evidence="7" id="KW-0472">Membrane</keyword>
<dbReference type="Pfam" id="PF03865">
    <property type="entry name" value="ShlB"/>
    <property type="match status" value="1"/>
</dbReference>
<dbReference type="Gene3D" id="2.40.160.50">
    <property type="entry name" value="membrane protein fhac: a member of the omp85/tpsb transporter family"/>
    <property type="match status" value="1"/>
</dbReference>
<sequence>MLFFYKNLFLRIVPLSLTLGYFGVDISSAIAQLQPDNTLGEENSVVTPNINIKGIESDRIDGGAQRGANLFHSFQEFNIQQGRGVYFSNPDGVQNILTRVTGNNGSNILGTLGVDGKADLFFINPNGIIFGPEAKLDVQGSFYGATADSILFKNGFEFASSDPQAPPLLTVNVPIGLRLPENPGSILVEGQGHNINFYLNPKDGIARLEKEDRNLGLEVSQGQTLGLVGGDIFLRGGNLTSIGGRVELGSVHNGVVGITKDQTLSYDPNLKFGQILISEESSIDVSGSGRVEFQIQGEEIKVRDASIIVGEIKGDEGGGASILKASKSIIIEGRIPFENNITSSFNVSLFSDKLEAGEALNINKTNSAIILITYGKGNVGELTVETESLTLDPGAFISTTTLGQGNGGNLTVFAKDIEMNGGDFFGGLVSVSVDQGNGGNLTVKAAESLTLQDGAIISTTTLSQGNAGNLTVSARDILIGYSTMLSAETLGQGNGGNLTVKAAESLTLQDGAFISTKTSGQGNAGNLIVSARDIEIIGKSPDGKSFSSLTAEAKKESTGAAGTITINTETLNLRNEAEIIVTSATQQAAGDLIINSNNIRLENQASLKAETKAGEGSITINNNKDLILRNNSNITTNSEGTATGGNITINTENLVAPDNSDISANAVEAFGGRVNITAAGIFGTEFRTEATDKSDITATSELGASFSGEVNINTPDVDPSDGLIEFEDTVPDISNLLDQNPCRQGQKSKFIITGRGGLPPTLEEPLAPTYVWQDSETSVTPPPAITPSEQEFIEAQGWSSNSQGIELITDPETATPTSPWLIPPNCEQLDTFEPPPYLLASSKGNIPTSTSEPLKVTIKQFNFEGNTKFSNQELQQQLTPYLNKPITFAQLIAARTAITKYYTKNNYITSGAFIPPQTMAENGTVTLRVVEGKVGEINVNIQGRLNENYIKSRLEKATTAPLNQEKLLSALQILQIDPLVKTLSAELSSGVRPDTSRLDIRIETANPWQIETISNNGRAPSVGTFRRGVEVDHRNVTGIGDSLSALYTNTDGSDMVEVSYAIPVNSSNGRIELFYRHRDNKVVESPFERLDIESNSNTYKLSFSQPIMQTPWQTLSLGLSAIKRDSQTSILGENYPLSEGADKNGETKLSILQLFQDYELRGKNQVLAFHSQLNVGLGILDATKNSNEPDGRFFYWRGQGQWVRELGKNTLLLMGADLQLSPSDLVPQERFGLGGYRNVRAYRQDTRLTDNGALGTVELRLPVPWISGKNRLFQVVPFIDGGVAWNSDSKEEEGSKALAAAGVGLQVNLWEKINMRLDYGIPLVDVDSRDKTAQEEGFYFSFSTTPFSF</sequence>
<protein>
    <submittedName>
        <fullName evidence="10">Filamentous haemagglutinin family outer membrane protein</fullName>
    </submittedName>
</protein>
<dbReference type="Pfam" id="PF05860">
    <property type="entry name" value="TPS"/>
    <property type="match status" value="1"/>
</dbReference>
<dbReference type="SMART" id="SM00912">
    <property type="entry name" value="Haemagg_act"/>
    <property type="match status" value="1"/>
</dbReference>
<dbReference type="InterPro" id="IPR051544">
    <property type="entry name" value="TPS_OM_transporter"/>
</dbReference>
<dbReference type="GO" id="GO:0009279">
    <property type="term" value="C:cell outer membrane"/>
    <property type="evidence" value="ECO:0007669"/>
    <property type="project" value="UniProtKB-SubCell"/>
</dbReference>
<evidence type="ECO:0000256" key="5">
    <source>
        <dbReference type="ARBA" id="ARBA00022692"/>
    </source>
</evidence>